<reference evidence="2" key="1">
    <citation type="submission" date="2021-11" db="EMBL/GenBank/DDBJ databases">
        <authorList>
            <consortium name="Genoscope - CEA"/>
            <person name="William W."/>
        </authorList>
    </citation>
    <scope>NUCLEOTIDE SEQUENCE</scope>
</reference>
<organism evidence="2 3">
    <name type="scientific">Pelagomonas calceolata</name>
    <dbReference type="NCBI Taxonomy" id="35677"/>
    <lineage>
        <taxon>Eukaryota</taxon>
        <taxon>Sar</taxon>
        <taxon>Stramenopiles</taxon>
        <taxon>Ochrophyta</taxon>
        <taxon>Pelagophyceae</taxon>
        <taxon>Pelagomonadales</taxon>
        <taxon>Pelagomonadaceae</taxon>
        <taxon>Pelagomonas</taxon>
    </lineage>
</organism>
<keyword evidence="1" id="KW-0812">Transmembrane</keyword>
<feature type="non-terminal residue" evidence="2">
    <location>
        <position position="1"/>
    </location>
</feature>
<accession>A0A8J2SZT6</accession>
<comment type="caution">
    <text evidence="2">The sequence shown here is derived from an EMBL/GenBank/DDBJ whole genome shotgun (WGS) entry which is preliminary data.</text>
</comment>
<sequence length="166" mass="17052">HTSYSLASAAPSSLASGVASVASLRADFTPANMALSSASCAARAFASMVTIMGSSRCSPFLLGSWSGPNCDGSIFPGLGGAAALLGSFFFLVLLRRRTGSSSVPEQTCAAWLFLCGELVVALAAASPHSSSRGAVRVSQSPKARPQAARRVKVRSFPFETPDDHIA</sequence>
<dbReference type="EMBL" id="CAKKNE010000005">
    <property type="protein sequence ID" value="CAH0376830.1"/>
    <property type="molecule type" value="Genomic_DNA"/>
</dbReference>
<evidence type="ECO:0000256" key="1">
    <source>
        <dbReference type="SAM" id="Phobius"/>
    </source>
</evidence>
<dbReference type="Proteomes" id="UP000789595">
    <property type="component" value="Unassembled WGS sequence"/>
</dbReference>
<feature type="transmembrane region" description="Helical" evidence="1">
    <location>
        <begin position="74"/>
        <end position="94"/>
    </location>
</feature>
<evidence type="ECO:0000313" key="2">
    <source>
        <dbReference type="EMBL" id="CAH0376830.1"/>
    </source>
</evidence>
<keyword evidence="1" id="KW-0472">Membrane</keyword>
<evidence type="ECO:0000313" key="3">
    <source>
        <dbReference type="Proteomes" id="UP000789595"/>
    </source>
</evidence>
<keyword evidence="1" id="KW-1133">Transmembrane helix</keyword>
<keyword evidence="3" id="KW-1185">Reference proteome</keyword>
<protein>
    <submittedName>
        <fullName evidence="2">Uncharacterized protein</fullName>
    </submittedName>
</protein>
<gene>
    <name evidence="2" type="ORF">PECAL_5P14230</name>
</gene>
<dbReference type="AlphaFoldDB" id="A0A8J2SZT6"/>
<name>A0A8J2SZT6_9STRA</name>
<proteinExistence type="predicted"/>